<dbReference type="Proteomes" id="UP000195402">
    <property type="component" value="Unassembled WGS sequence"/>
</dbReference>
<dbReference type="InParanoid" id="A0A200PTV6"/>
<feature type="compositionally biased region" description="Basic and acidic residues" evidence="1">
    <location>
        <begin position="195"/>
        <end position="204"/>
    </location>
</feature>
<feature type="compositionally biased region" description="Basic and acidic residues" evidence="1">
    <location>
        <begin position="82"/>
        <end position="100"/>
    </location>
</feature>
<evidence type="ECO:0000256" key="1">
    <source>
        <dbReference type="SAM" id="MobiDB-lite"/>
    </source>
</evidence>
<dbReference type="AlphaFoldDB" id="A0A200PTV6"/>
<protein>
    <submittedName>
        <fullName evidence="2">Uncharacterized protein</fullName>
    </submittedName>
</protein>
<feature type="compositionally biased region" description="Pro residues" evidence="1">
    <location>
        <begin position="58"/>
        <end position="73"/>
    </location>
</feature>
<dbReference type="STRING" id="56857.A0A200PTV6"/>
<name>A0A200PTV6_MACCD</name>
<dbReference type="EMBL" id="MVGT01004040">
    <property type="protein sequence ID" value="OVA01615.1"/>
    <property type="molecule type" value="Genomic_DNA"/>
</dbReference>
<feature type="region of interest" description="Disordered" evidence="1">
    <location>
        <begin position="360"/>
        <end position="382"/>
    </location>
</feature>
<dbReference type="PANTHER" id="PTHR47546:SF3">
    <property type="entry name" value="30S RIBOSOMAL PROTEIN S15, CHLOROPLASTIC"/>
    <property type="match status" value="1"/>
</dbReference>
<gene>
    <name evidence="2" type="ORF">BVC80_9073g50</name>
</gene>
<feature type="compositionally biased region" description="Basic and acidic residues" evidence="1">
    <location>
        <begin position="174"/>
        <end position="187"/>
    </location>
</feature>
<feature type="compositionally biased region" description="Low complexity" evidence="1">
    <location>
        <begin position="40"/>
        <end position="49"/>
    </location>
</feature>
<dbReference type="FunCoup" id="A0A200PTV6">
    <property type="interactions" value="2016"/>
</dbReference>
<dbReference type="OMA" id="ATTESKW"/>
<organism evidence="2 3">
    <name type="scientific">Macleaya cordata</name>
    <name type="common">Five-seeded plume-poppy</name>
    <name type="synonym">Bocconia cordata</name>
    <dbReference type="NCBI Taxonomy" id="56857"/>
    <lineage>
        <taxon>Eukaryota</taxon>
        <taxon>Viridiplantae</taxon>
        <taxon>Streptophyta</taxon>
        <taxon>Embryophyta</taxon>
        <taxon>Tracheophyta</taxon>
        <taxon>Spermatophyta</taxon>
        <taxon>Magnoliopsida</taxon>
        <taxon>Ranunculales</taxon>
        <taxon>Papaveraceae</taxon>
        <taxon>Papaveroideae</taxon>
        <taxon>Macleaya</taxon>
    </lineage>
</organism>
<feature type="region of interest" description="Disordered" evidence="1">
    <location>
        <begin position="22"/>
        <end position="238"/>
    </location>
</feature>
<feature type="compositionally biased region" description="Polar residues" evidence="1">
    <location>
        <begin position="164"/>
        <end position="173"/>
    </location>
</feature>
<keyword evidence="3" id="KW-1185">Reference proteome</keyword>
<evidence type="ECO:0000313" key="2">
    <source>
        <dbReference type="EMBL" id="OVA01615.1"/>
    </source>
</evidence>
<feature type="compositionally biased region" description="Basic and acidic residues" evidence="1">
    <location>
        <begin position="133"/>
        <end position="146"/>
    </location>
</feature>
<accession>A0A200PTV6</accession>
<evidence type="ECO:0000313" key="3">
    <source>
        <dbReference type="Proteomes" id="UP000195402"/>
    </source>
</evidence>
<dbReference type="OrthoDB" id="441444at2759"/>
<proteinExistence type="predicted"/>
<feature type="compositionally biased region" description="Low complexity" evidence="1">
    <location>
        <begin position="111"/>
        <end position="126"/>
    </location>
</feature>
<reference evidence="2 3" key="1">
    <citation type="journal article" date="2017" name="Mol. Plant">
        <title>The Genome of Medicinal Plant Macleaya cordata Provides New Insights into Benzylisoquinoline Alkaloids Metabolism.</title>
        <authorList>
            <person name="Liu X."/>
            <person name="Liu Y."/>
            <person name="Huang P."/>
            <person name="Ma Y."/>
            <person name="Qing Z."/>
            <person name="Tang Q."/>
            <person name="Cao H."/>
            <person name="Cheng P."/>
            <person name="Zheng Y."/>
            <person name="Yuan Z."/>
            <person name="Zhou Y."/>
            <person name="Liu J."/>
            <person name="Tang Z."/>
            <person name="Zhuo Y."/>
            <person name="Zhang Y."/>
            <person name="Yu L."/>
            <person name="Huang J."/>
            <person name="Yang P."/>
            <person name="Peng Q."/>
            <person name="Zhang J."/>
            <person name="Jiang W."/>
            <person name="Zhang Z."/>
            <person name="Lin K."/>
            <person name="Ro D.K."/>
            <person name="Chen X."/>
            <person name="Xiong X."/>
            <person name="Shang Y."/>
            <person name="Huang S."/>
            <person name="Zeng J."/>
        </authorList>
    </citation>
    <scope>NUCLEOTIDE SEQUENCE [LARGE SCALE GENOMIC DNA]</scope>
    <source>
        <strain evidence="3">cv. BLH2017</strain>
        <tissue evidence="2">Root</tissue>
    </source>
</reference>
<comment type="caution">
    <text evidence="2">The sequence shown here is derived from an EMBL/GenBank/DDBJ whole genome shotgun (WGS) entry which is preliminary data.</text>
</comment>
<sequence>MAMALQLRSKCRTLQNPKLVQLFSSSSDSNGDDDKKESQSRPSFSSYFSDVKASLKQPSPPPKVSPSPSPPRDFPSFSSPKPSKDLSFDEIRKNLSEFRRRSSIPAPDQKSPPSFSSSSSSSSSSPTVLFQDLYKRNVIEKRDEGNNNKSGKLSLDSIRESLRQLRTSNQNQPENDRFGGQDNRSNRVDPYSLKSFRDNLKMRPEGTNTGPQSMVLGGSEVLPPSIFGKESGPKSEAETQALKTEFVKEYSYEELGKKLSKLRPTDANKKFSLEELNERLMKLREMEEKEMDSKVGGVSIKDLREMQRFGLLGSFVRTEEYTGPPKEHLVEQYFHPDNLSSEEKLKSELKRVRDEFKMSESDCGSSRVQANEADIQTTRLKPTPLLRLRNHVKSHSLARQE</sequence>
<dbReference type="PANTHER" id="PTHR47546">
    <property type="entry name" value="S15/NS1, RNA-BINDING PROTEIN"/>
    <property type="match status" value="1"/>
</dbReference>